<gene>
    <name evidence="1" type="ORF">MPRG_48270</name>
</gene>
<proteinExistence type="predicted"/>
<organism evidence="1 2">
    <name type="scientific">Mycobacterium paragordonae</name>
    <dbReference type="NCBI Taxonomy" id="1389713"/>
    <lineage>
        <taxon>Bacteria</taxon>
        <taxon>Bacillati</taxon>
        <taxon>Actinomycetota</taxon>
        <taxon>Actinomycetes</taxon>
        <taxon>Mycobacteriales</taxon>
        <taxon>Mycobacteriaceae</taxon>
        <taxon>Mycobacterium</taxon>
    </lineage>
</organism>
<dbReference type="EMBL" id="BLKX01000001">
    <property type="protein sequence ID" value="GFG81551.1"/>
    <property type="molecule type" value="Genomic_DNA"/>
</dbReference>
<accession>A0ABQ1CAR5</accession>
<evidence type="ECO:0000313" key="1">
    <source>
        <dbReference type="EMBL" id="GFG81551.1"/>
    </source>
</evidence>
<evidence type="ECO:0000313" key="2">
    <source>
        <dbReference type="Proteomes" id="UP000465240"/>
    </source>
</evidence>
<keyword evidence="2" id="KW-1185">Reference proteome</keyword>
<name>A0ABQ1CAR5_9MYCO</name>
<dbReference type="Proteomes" id="UP000465240">
    <property type="component" value="Unassembled WGS sequence"/>
</dbReference>
<protein>
    <submittedName>
        <fullName evidence="1">Uncharacterized protein</fullName>
    </submittedName>
</protein>
<comment type="caution">
    <text evidence="1">The sequence shown here is derived from an EMBL/GenBank/DDBJ whole genome shotgun (WGS) entry which is preliminary data.</text>
</comment>
<sequence>MIVDYGDVGVDYTAVDPVTLELSLIYNRQGPARAAEFHSSIRWDLWPDVEACYDSSPFRSFAAACRQWALESDSEEAVMAFAYAHSVRQLKYGDVPKEVASAVADASVSAL</sequence>
<reference evidence="1 2" key="1">
    <citation type="journal article" date="2019" name="Emerg. Microbes Infect.">
        <title>Comprehensive subspecies identification of 175 nontuberculous mycobacteria species based on 7547 genomic profiles.</title>
        <authorList>
            <person name="Matsumoto Y."/>
            <person name="Kinjo T."/>
            <person name="Motooka D."/>
            <person name="Nabeya D."/>
            <person name="Jung N."/>
            <person name="Uechi K."/>
            <person name="Horii T."/>
            <person name="Iida T."/>
            <person name="Fujita J."/>
            <person name="Nakamura S."/>
        </authorList>
    </citation>
    <scope>NUCLEOTIDE SEQUENCE [LARGE SCALE GENOMIC DNA]</scope>
    <source>
        <strain evidence="1 2">JCM 18565</strain>
    </source>
</reference>